<accession>E3T4T8</accession>
<organism evidence="1 2">
    <name type="scientific">Cafeteria roenbergensis virus (strain BV-PW1)</name>
    <name type="common">CroV</name>
    <dbReference type="NCBI Taxonomy" id="693272"/>
    <lineage>
        <taxon>Viruses</taxon>
        <taxon>Varidnaviria</taxon>
        <taxon>Bamfordvirae</taxon>
        <taxon>Nucleocytoviricota</taxon>
        <taxon>Megaviricetes</taxon>
        <taxon>Imitervirales</taxon>
        <taxon>Mimiviridae</taxon>
        <taxon>Aliimimivirinae</taxon>
        <taxon>Rheavirus</taxon>
        <taxon>Rheavirus sinusmexicani</taxon>
    </lineage>
</organism>
<evidence type="ECO:0000313" key="2">
    <source>
        <dbReference type="Proteomes" id="UP000029781"/>
    </source>
</evidence>
<name>E3T4T8_CROVB</name>
<dbReference type="Proteomes" id="UP000029781">
    <property type="component" value="Segment"/>
</dbReference>
<proteinExistence type="predicted"/>
<dbReference type="RefSeq" id="YP_003969800.1">
    <property type="nucleotide sequence ID" value="NC_014637.1"/>
</dbReference>
<dbReference type="EMBL" id="GU244497">
    <property type="protein sequence ID" value="ADO67201.1"/>
    <property type="molecule type" value="Genomic_DNA"/>
</dbReference>
<protein>
    <submittedName>
        <fullName evidence="1">Uncharacterized protein</fullName>
    </submittedName>
</protein>
<dbReference type="Pfam" id="PF19063">
    <property type="entry name" value="DUF5759"/>
    <property type="match status" value="1"/>
</dbReference>
<gene>
    <name evidence="1" type="ORF">crov168</name>
</gene>
<organismHost>
    <name type="scientific">Cafeteria roenbergensis</name>
    <name type="common">Marine flagellate</name>
    <dbReference type="NCBI Taxonomy" id="33653"/>
</organismHost>
<reference evidence="1 2" key="1">
    <citation type="journal article" date="2010" name="Proc. Natl. Acad. Sci. U.S.A.">
        <title>Giant virus with a remarkable complement of genes infects marine zooplankton.</title>
        <authorList>
            <person name="Fischer M.G."/>
            <person name="Allen M.J."/>
            <person name="Wilson W.H."/>
            <person name="Suttle C.A."/>
        </authorList>
    </citation>
    <scope>NUCLEOTIDE SEQUENCE [LARGE SCALE GENOMIC DNA]</scope>
    <source>
        <strain evidence="1 2">BV-PW1</strain>
    </source>
</reference>
<keyword evidence="2" id="KW-1185">Reference proteome</keyword>
<dbReference type="KEGG" id="vg:9887570"/>
<dbReference type="OrthoDB" id="21078at10239"/>
<dbReference type="GeneID" id="9887570"/>
<sequence length="95" mass="11400">MTVNAKDLVKQQKKKDKEKNIIYKKVYERIDKKILMASNKNYYQCLYELPEFMLGLPLYNIDECIKYIDNILVNNGFKTNWTNNKVLISWEVDDD</sequence>
<evidence type="ECO:0000313" key="1">
    <source>
        <dbReference type="EMBL" id="ADO67201.1"/>
    </source>
</evidence>
<dbReference type="InterPro" id="IPR043977">
    <property type="entry name" value="DUF5759"/>
</dbReference>